<accession>A0A7Y4JQI9</accession>
<dbReference type="RefSeq" id="WP_171412659.1">
    <property type="nucleotide sequence ID" value="NZ_JABFJW010000023.1"/>
</dbReference>
<evidence type="ECO:0000313" key="1">
    <source>
        <dbReference type="EMBL" id="NOK08402.1"/>
    </source>
</evidence>
<evidence type="ECO:0000313" key="2">
    <source>
        <dbReference type="Proteomes" id="UP000528460"/>
    </source>
</evidence>
<dbReference type="InterPro" id="IPR016035">
    <property type="entry name" value="Acyl_Trfase/lysoPLipase"/>
</dbReference>
<dbReference type="EMBL" id="JABFJW010000023">
    <property type="protein sequence ID" value="NOK08402.1"/>
    <property type="molecule type" value="Genomic_DNA"/>
</dbReference>
<comment type="caution">
    <text evidence="1">The sequence shown here is derived from an EMBL/GenBank/DDBJ whole genome shotgun (WGS) entry which is preliminary data.</text>
</comment>
<sequence length="361" mass="39567">MSQSLTLLAGPDALRILRERGLRAEDVDILPGASGGPKWLGLEGIDRVLFGEFLQQPRTRPLHLIGSSIGSWRLACLAQKDPVAALRRFADAYLEQRYPPKPPPKLVSEVSATVLEALLGPDGAEQILTHPWARLHVVTTRCKGLLASEQSSVQLAGFVLGALANAVSRRTLRLYMERVVFHTAGDASPFTGLKDLPSVHRPLTRDNLRPALIASGSIPLVLAGVHDIPGAPAGTYRDGGVVDYHLDVDYGTGDGLVLYPHFYPYVVPGWFDKSLKWRRAGPLNFRRALIITPSPAHLARLPGGRIPDRSDFTNMKAEDRIRAWKQVLTEGDRMADELRELLATGRIADHVQALGYPHDHG</sequence>
<proteinExistence type="predicted"/>
<reference evidence="1 2" key="1">
    <citation type="submission" date="2020-05" db="EMBL/GenBank/DDBJ databases">
        <authorList>
            <person name="Whitworth D."/>
        </authorList>
    </citation>
    <scope>NUCLEOTIDE SEQUENCE [LARGE SCALE GENOMIC DNA]</scope>
    <source>
        <strain evidence="1 2">CA046A</strain>
    </source>
</reference>
<dbReference type="AlphaFoldDB" id="A0A7Y4JQI9"/>
<organism evidence="1 2">
    <name type="scientific">Corallococcus exercitus</name>
    <dbReference type="NCBI Taxonomy" id="2316736"/>
    <lineage>
        <taxon>Bacteria</taxon>
        <taxon>Pseudomonadati</taxon>
        <taxon>Myxococcota</taxon>
        <taxon>Myxococcia</taxon>
        <taxon>Myxococcales</taxon>
        <taxon>Cystobacterineae</taxon>
        <taxon>Myxococcaceae</taxon>
        <taxon>Corallococcus</taxon>
    </lineage>
</organism>
<name>A0A7Y4JQI9_9BACT</name>
<dbReference type="Proteomes" id="UP000528460">
    <property type="component" value="Unassembled WGS sequence"/>
</dbReference>
<protein>
    <submittedName>
        <fullName evidence="1">Patatin-like phospholipase family protein</fullName>
    </submittedName>
</protein>
<gene>
    <name evidence="1" type="ORF">HNS30_05040</name>
</gene>
<dbReference type="SUPFAM" id="SSF52151">
    <property type="entry name" value="FabD/lysophospholipase-like"/>
    <property type="match status" value="1"/>
</dbReference>